<accession>A0ABU6WQP9</accession>
<evidence type="ECO:0000256" key="2">
    <source>
        <dbReference type="SAM" id="MobiDB-lite"/>
    </source>
</evidence>
<proteinExistence type="predicted"/>
<protein>
    <submittedName>
        <fullName evidence="3">Uncharacterized protein</fullName>
    </submittedName>
</protein>
<reference evidence="3 4" key="1">
    <citation type="journal article" date="2023" name="Plants (Basel)">
        <title>Bridging the Gap: Combining Genomics and Transcriptomics Approaches to Understand Stylosanthes scabra, an Orphan Legume from the Brazilian Caatinga.</title>
        <authorList>
            <person name="Ferreira-Neto J.R.C."/>
            <person name="da Silva M.D."/>
            <person name="Binneck E."/>
            <person name="de Melo N.F."/>
            <person name="da Silva R.H."/>
            <person name="de Melo A.L.T.M."/>
            <person name="Pandolfi V."/>
            <person name="Bustamante F.O."/>
            <person name="Brasileiro-Vidal A.C."/>
            <person name="Benko-Iseppon A.M."/>
        </authorList>
    </citation>
    <scope>NUCLEOTIDE SEQUENCE [LARGE SCALE GENOMIC DNA]</scope>
    <source>
        <tissue evidence="3">Leaves</tissue>
    </source>
</reference>
<feature type="compositionally biased region" description="Low complexity" evidence="2">
    <location>
        <begin position="89"/>
        <end position="98"/>
    </location>
</feature>
<evidence type="ECO:0000313" key="4">
    <source>
        <dbReference type="Proteomes" id="UP001341840"/>
    </source>
</evidence>
<feature type="region of interest" description="Disordered" evidence="2">
    <location>
        <begin position="1"/>
        <end position="24"/>
    </location>
</feature>
<feature type="region of interest" description="Disordered" evidence="2">
    <location>
        <begin position="89"/>
        <end position="135"/>
    </location>
</feature>
<dbReference type="EMBL" id="JASCZI010182323">
    <property type="protein sequence ID" value="MED6187649.1"/>
    <property type="molecule type" value="Genomic_DNA"/>
</dbReference>
<organism evidence="3 4">
    <name type="scientific">Stylosanthes scabra</name>
    <dbReference type="NCBI Taxonomy" id="79078"/>
    <lineage>
        <taxon>Eukaryota</taxon>
        <taxon>Viridiplantae</taxon>
        <taxon>Streptophyta</taxon>
        <taxon>Embryophyta</taxon>
        <taxon>Tracheophyta</taxon>
        <taxon>Spermatophyta</taxon>
        <taxon>Magnoliopsida</taxon>
        <taxon>eudicotyledons</taxon>
        <taxon>Gunneridae</taxon>
        <taxon>Pentapetalae</taxon>
        <taxon>rosids</taxon>
        <taxon>fabids</taxon>
        <taxon>Fabales</taxon>
        <taxon>Fabaceae</taxon>
        <taxon>Papilionoideae</taxon>
        <taxon>50 kb inversion clade</taxon>
        <taxon>dalbergioids sensu lato</taxon>
        <taxon>Dalbergieae</taxon>
        <taxon>Pterocarpus clade</taxon>
        <taxon>Stylosanthes</taxon>
    </lineage>
</organism>
<dbReference type="Proteomes" id="UP001341840">
    <property type="component" value="Unassembled WGS sequence"/>
</dbReference>
<evidence type="ECO:0000313" key="3">
    <source>
        <dbReference type="EMBL" id="MED6187649.1"/>
    </source>
</evidence>
<name>A0ABU6WQP9_9FABA</name>
<keyword evidence="1" id="KW-0175">Coiled coil</keyword>
<evidence type="ECO:0000256" key="1">
    <source>
        <dbReference type="SAM" id="Coils"/>
    </source>
</evidence>
<feature type="coiled-coil region" evidence="1">
    <location>
        <begin position="212"/>
        <end position="298"/>
    </location>
</feature>
<feature type="compositionally biased region" description="Basic and acidic residues" evidence="2">
    <location>
        <begin position="114"/>
        <end position="134"/>
    </location>
</feature>
<gene>
    <name evidence="3" type="ORF">PIB30_078362</name>
</gene>
<sequence>MGVLESGGEGMSDNDGGSLGDFGISISPISSDSLLEDMEKQSRYDRLLQKMVEVGGGSSVGPSTYSGSSACLRGSSSSLAVPVPALATSVPSAPSSVAKTRGKPSNATATKPFSMEREEGDKEDPAPEAEKAKAEGCFGGDSAWKHKVNPIDRAFPPDYNLRVALDADLTNGPIREILGPLVPEQLIGTAQFLACQLTACLQVGVKNTFATKVQLEKELAATKDQVDVLTAERDFALASPLLHAKIKSLSKELERAEGERLTALDRMKEVEERAKVQAAELESCHSALEQENKKFESLTQSFKGKQTALDEAEAATVHWRGEWKSLAEETGEMVQETFEILMDQVRHLNPAIDYSIITLDTRWDPKAKRIYNPKAETQEQPDPVVVDQPEPVAEEQPEVLSEQQVEEVVAEEGSENLASFDGAKFVGAFSERFDHPVGTFPVRS</sequence>
<keyword evidence="4" id="KW-1185">Reference proteome</keyword>
<feature type="compositionally biased region" description="Gly residues" evidence="2">
    <location>
        <begin position="1"/>
        <end position="10"/>
    </location>
</feature>
<comment type="caution">
    <text evidence="3">The sequence shown here is derived from an EMBL/GenBank/DDBJ whole genome shotgun (WGS) entry which is preliminary data.</text>
</comment>